<proteinExistence type="predicted"/>
<dbReference type="AlphaFoldDB" id="A0AAP3M4N0"/>
<evidence type="ECO:0000313" key="1">
    <source>
        <dbReference type="EMBL" id="MCZ3845287.1"/>
    </source>
</evidence>
<gene>
    <name evidence="1" type="ORF">L2422_07245</name>
</gene>
<dbReference type="EMBL" id="JAKHLF010000013">
    <property type="protein sequence ID" value="MCZ3845287.1"/>
    <property type="molecule type" value="Genomic_DNA"/>
</dbReference>
<name>A0AAP3M4N0_9LACO</name>
<dbReference type="Proteomes" id="UP001213015">
    <property type="component" value="Unassembled WGS sequence"/>
</dbReference>
<protein>
    <recommendedName>
        <fullName evidence="3">ArpU family transcriptional regulator</fullName>
    </recommendedName>
</protein>
<organism evidence="1 2">
    <name type="scientific">Lactobacillus mulieris</name>
    <dbReference type="NCBI Taxonomy" id="2508708"/>
    <lineage>
        <taxon>Bacteria</taxon>
        <taxon>Bacillati</taxon>
        <taxon>Bacillota</taxon>
        <taxon>Bacilli</taxon>
        <taxon>Lactobacillales</taxon>
        <taxon>Lactobacillaceae</taxon>
        <taxon>Lactobacillus</taxon>
    </lineage>
</organism>
<evidence type="ECO:0000313" key="2">
    <source>
        <dbReference type="Proteomes" id="UP001213015"/>
    </source>
</evidence>
<accession>A0AAP3M4N0</accession>
<sequence length="142" mass="16138">MLNKVQTVANTKYFIKKILPSIAWRSGVGTLDQLALPKLNLLRFKDYERIDKCQRIIIAVNCTLNGLTNKPKKPYKTILVNTCLNGLSETESAQKVGYSSSRHRELKKEALIEFATLFKANQEKEGIKPVIDLTCIQIKEKD</sequence>
<reference evidence="1" key="1">
    <citation type="submission" date="2022-01" db="EMBL/GenBank/DDBJ databases">
        <title>VMRC isolate genome collection.</title>
        <authorList>
            <person name="France M."/>
            <person name="Rutt L."/>
            <person name="Humphrys M."/>
            <person name="Ravel J."/>
        </authorList>
    </citation>
    <scope>NUCLEOTIDE SEQUENCE</scope>
    <source>
        <strain evidence="1">C0127B5</strain>
    </source>
</reference>
<evidence type="ECO:0008006" key="3">
    <source>
        <dbReference type="Google" id="ProtNLM"/>
    </source>
</evidence>
<dbReference type="RefSeq" id="WP_234975117.1">
    <property type="nucleotide sequence ID" value="NZ_JAKEYK010000012.1"/>
</dbReference>
<comment type="caution">
    <text evidence="1">The sequence shown here is derived from an EMBL/GenBank/DDBJ whole genome shotgun (WGS) entry which is preliminary data.</text>
</comment>